<evidence type="ECO:0008006" key="4">
    <source>
        <dbReference type="Google" id="ProtNLM"/>
    </source>
</evidence>
<name>A0AAV7CLM8_ENGPU</name>
<reference evidence="2" key="1">
    <citation type="thesis" date="2020" institute="ProQuest LLC" country="789 East Eisenhower Parkway, Ann Arbor, MI, USA">
        <title>Comparative Genomics and Chromosome Evolution.</title>
        <authorList>
            <person name="Mudd A.B."/>
        </authorList>
    </citation>
    <scope>NUCLEOTIDE SEQUENCE</scope>
    <source>
        <strain evidence="2">237g6f4</strain>
        <tissue evidence="2">Blood</tissue>
    </source>
</reference>
<evidence type="ECO:0000256" key="1">
    <source>
        <dbReference type="SAM" id="SignalP"/>
    </source>
</evidence>
<feature type="signal peptide" evidence="1">
    <location>
        <begin position="1"/>
        <end position="19"/>
    </location>
</feature>
<organism evidence="2 3">
    <name type="scientific">Engystomops pustulosus</name>
    <name type="common">Tungara frog</name>
    <name type="synonym">Physalaemus pustulosus</name>
    <dbReference type="NCBI Taxonomy" id="76066"/>
    <lineage>
        <taxon>Eukaryota</taxon>
        <taxon>Metazoa</taxon>
        <taxon>Chordata</taxon>
        <taxon>Craniata</taxon>
        <taxon>Vertebrata</taxon>
        <taxon>Euteleostomi</taxon>
        <taxon>Amphibia</taxon>
        <taxon>Batrachia</taxon>
        <taxon>Anura</taxon>
        <taxon>Neobatrachia</taxon>
        <taxon>Hyloidea</taxon>
        <taxon>Leptodactylidae</taxon>
        <taxon>Leiuperinae</taxon>
        <taxon>Engystomops</taxon>
    </lineage>
</organism>
<gene>
    <name evidence="2" type="ORF">GDO81_005119</name>
</gene>
<dbReference type="GO" id="GO:0008203">
    <property type="term" value="P:cholesterol metabolic process"/>
    <property type="evidence" value="ECO:0007669"/>
    <property type="project" value="TreeGrafter"/>
</dbReference>
<evidence type="ECO:0000313" key="2">
    <source>
        <dbReference type="EMBL" id="KAG8585701.1"/>
    </source>
</evidence>
<dbReference type="GO" id="GO:0005615">
    <property type="term" value="C:extracellular space"/>
    <property type="evidence" value="ECO:0007669"/>
    <property type="project" value="TreeGrafter"/>
</dbReference>
<dbReference type="PANTHER" id="PTHR15011:SF3">
    <property type="entry name" value="APOLIPOPROTEIN F"/>
    <property type="match status" value="1"/>
</dbReference>
<dbReference type="EMBL" id="WNYA01000002">
    <property type="protein sequence ID" value="KAG8585701.1"/>
    <property type="molecule type" value="Genomic_DNA"/>
</dbReference>
<accession>A0AAV7CLM8</accession>
<sequence>MELTFHFVILFLLHPMVYSRPYDTAGTLKNGIEATDTMERLLSAEDFSWATGNQTCHQLLKDCKEFLGFLAPSSSWILKPSLALGFLQVGCLTEQDPFFLELIQDEASSKMFLIMTKQLKTSSYQTINSHKNQQHIWKLDLLRFNLESLSMHGMPPAHHIHCSGIQQEEQNFLLNGSTLGLHSSLQHARHHCISLGSVCAGISSDNMGQFKSVAKAGGYIIPHAGSKLWLHHCIGRHLRRRSTDPECQSDKELRIHNVMQWIPVVSGYYSAGSAVYYATQGCTAYAEDRAIEASVSIGYDALFGAADGISGAIGLGLGVAVKPALESGVKSAIDYFKTKLSG</sequence>
<dbReference type="InterPro" id="IPR026114">
    <property type="entry name" value="APOF"/>
</dbReference>
<dbReference type="PANTHER" id="PTHR15011">
    <property type="entry name" value="APOLIPOPROTEIN F"/>
    <property type="match status" value="1"/>
</dbReference>
<comment type="caution">
    <text evidence="2">The sequence shown here is derived from an EMBL/GenBank/DDBJ whole genome shotgun (WGS) entry which is preliminary data.</text>
</comment>
<protein>
    <recommendedName>
        <fullName evidence="4">Apolipoprotein F</fullName>
    </recommendedName>
</protein>
<dbReference type="Pfam" id="PF15148">
    <property type="entry name" value="Apolipo_F"/>
    <property type="match status" value="1"/>
</dbReference>
<proteinExistence type="predicted"/>
<dbReference type="Proteomes" id="UP000824782">
    <property type="component" value="Unassembled WGS sequence"/>
</dbReference>
<keyword evidence="1" id="KW-0732">Signal</keyword>
<keyword evidence="3" id="KW-1185">Reference proteome</keyword>
<evidence type="ECO:0000313" key="3">
    <source>
        <dbReference type="Proteomes" id="UP000824782"/>
    </source>
</evidence>
<dbReference type="AlphaFoldDB" id="A0AAV7CLM8"/>
<feature type="chain" id="PRO_5043809578" description="Apolipoprotein F" evidence="1">
    <location>
        <begin position="20"/>
        <end position="342"/>
    </location>
</feature>